<dbReference type="Proteomes" id="UP000318199">
    <property type="component" value="Unassembled WGS sequence"/>
</dbReference>
<dbReference type="Pfam" id="PF03466">
    <property type="entry name" value="LysR_substrate"/>
    <property type="match status" value="1"/>
</dbReference>
<dbReference type="OrthoDB" id="464481at2"/>
<gene>
    <name evidence="6" type="ORF">FN976_11650</name>
</gene>
<dbReference type="CDD" id="cd08442">
    <property type="entry name" value="PBP2_YofA_SoxR_like"/>
    <property type="match status" value="1"/>
</dbReference>
<dbReference type="PANTHER" id="PTHR30126">
    <property type="entry name" value="HTH-TYPE TRANSCRIPTIONAL REGULATOR"/>
    <property type="match status" value="1"/>
</dbReference>
<proteinExistence type="inferred from homology"/>
<evidence type="ECO:0000313" key="6">
    <source>
        <dbReference type="EMBL" id="TWO70974.1"/>
    </source>
</evidence>
<dbReference type="AlphaFoldDB" id="A0A562ZS47"/>
<dbReference type="Gene3D" id="3.40.190.290">
    <property type="match status" value="1"/>
</dbReference>
<dbReference type="PANTHER" id="PTHR30126:SF40">
    <property type="entry name" value="HTH-TYPE TRANSCRIPTIONAL REGULATOR GLTR"/>
    <property type="match status" value="1"/>
</dbReference>
<dbReference type="RefSeq" id="WP_145893204.1">
    <property type="nucleotide sequence ID" value="NZ_VOBQ01000009.1"/>
</dbReference>
<keyword evidence="3" id="KW-0238">DNA-binding</keyword>
<name>A0A562ZS47_9BURK</name>
<feature type="domain" description="HTH lysR-type" evidence="5">
    <location>
        <begin position="4"/>
        <end position="61"/>
    </location>
</feature>
<dbReference type="SUPFAM" id="SSF46785">
    <property type="entry name" value="Winged helix' DNA-binding domain"/>
    <property type="match status" value="1"/>
</dbReference>
<dbReference type="GO" id="GO:0000976">
    <property type="term" value="F:transcription cis-regulatory region binding"/>
    <property type="evidence" value="ECO:0007669"/>
    <property type="project" value="TreeGrafter"/>
</dbReference>
<dbReference type="InterPro" id="IPR036390">
    <property type="entry name" value="WH_DNA-bd_sf"/>
</dbReference>
<sequence>MRTIDLDSLDIFRTVVQEGGVIRAANKLNRVQSNVTTRIKQLEQRLGRTLFRKQGRGLVLSPEGELLLSYAQRLFRLADEAENELMSGRAMGVLRIGSLESTAGSRLAPLLSRFHRQHPGVVVELATGTTGALLQRVANFEMEAAFVSEPFTPNGLSSMKVFDEELVLITGKDVPAVRRTADLDGMTLIAFFSGCSYRKRVEEWLGVAPARTLELASYQAMIACVAAGTGFAVVPRSLLVALKAANEVRQHELPARIRKNRTHLVWHGTPSTALQRLQELLEG</sequence>
<dbReference type="InterPro" id="IPR000847">
    <property type="entry name" value="LysR_HTH_N"/>
</dbReference>
<accession>A0A562ZS47</accession>
<reference evidence="6 7" key="1">
    <citation type="submission" date="2019-07" db="EMBL/GenBank/DDBJ databases">
        <title>Caenimonas sedimenti sp. nov., isolated from activated sludge.</title>
        <authorList>
            <person name="Xu J."/>
        </authorList>
    </citation>
    <scope>NUCLEOTIDE SEQUENCE [LARGE SCALE GENOMIC DNA]</scope>
    <source>
        <strain evidence="6 7">HX-9-20</strain>
    </source>
</reference>
<evidence type="ECO:0000256" key="3">
    <source>
        <dbReference type="ARBA" id="ARBA00023125"/>
    </source>
</evidence>
<dbReference type="Pfam" id="PF00126">
    <property type="entry name" value="HTH_1"/>
    <property type="match status" value="1"/>
</dbReference>
<protein>
    <submittedName>
        <fullName evidence="6">LysR family transcriptional regulator</fullName>
    </submittedName>
</protein>
<organism evidence="6 7">
    <name type="scientific">Caenimonas sedimenti</name>
    <dbReference type="NCBI Taxonomy" id="2596921"/>
    <lineage>
        <taxon>Bacteria</taxon>
        <taxon>Pseudomonadati</taxon>
        <taxon>Pseudomonadota</taxon>
        <taxon>Betaproteobacteria</taxon>
        <taxon>Burkholderiales</taxon>
        <taxon>Comamonadaceae</taxon>
        <taxon>Caenimonas</taxon>
    </lineage>
</organism>
<evidence type="ECO:0000256" key="2">
    <source>
        <dbReference type="ARBA" id="ARBA00023015"/>
    </source>
</evidence>
<dbReference type="EMBL" id="VOBQ01000009">
    <property type="protein sequence ID" value="TWO70974.1"/>
    <property type="molecule type" value="Genomic_DNA"/>
</dbReference>
<comment type="similarity">
    <text evidence="1">Belongs to the LysR transcriptional regulatory family.</text>
</comment>
<evidence type="ECO:0000256" key="4">
    <source>
        <dbReference type="ARBA" id="ARBA00023163"/>
    </source>
</evidence>
<keyword evidence="2" id="KW-0805">Transcription regulation</keyword>
<evidence type="ECO:0000259" key="5">
    <source>
        <dbReference type="PROSITE" id="PS50931"/>
    </source>
</evidence>
<dbReference type="PROSITE" id="PS50931">
    <property type="entry name" value="HTH_LYSR"/>
    <property type="match status" value="1"/>
</dbReference>
<dbReference type="SUPFAM" id="SSF53850">
    <property type="entry name" value="Periplasmic binding protein-like II"/>
    <property type="match status" value="1"/>
</dbReference>
<evidence type="ECO:0000256" key="1">
    <source>
        <dbReference type="ARBA" id="ARBA00009437"/>
    </source>
</evidence>
<keyword evidence="7" id="KW-1185">Reference proteome</keyword>
<dbReference type="InterPro" id="IPR036388">
    <property type="entry name" value="WH-like_DNA-bd_sf"/>
</dbReference>
<comment type="caution">
    <text evidence="6">The sequence shown here is derived from an EMBL/GenBank/DDBJ whole genome shotgun (WGS) entry which is preliminary data.</text>
</comment>
<dbReference type="InterPro" id="IPR005119">
    <property type="entry name" value="LysR_subst-bd"/>
</dbReference>
<dbReference type="Gene3D" id="1.10.10.10">
    <property type="entry name" value="Winged helix-like DNA-binding domain superfamily/Winged helix DNA-binding domain"/>
    <property type="match status" value="1"/>
</dbReference>
<keyword evidence="4" id="KW-0804">Transcription</keyword>
<evidence type="ECO:0000313" key="7">
    <source>
        <dbReference type="Proteomes" id="UP000318199"/>
    </source>
</evidence>
<dbReference type="GO" id="GO:0003700">
    <property type="term" value="F:DNA-binding transcription factor activity"/>
    <property type="evidence" value="ECO:0007669"/>
    <property type="project" value="InterPro"/>
</dbReference>